<dbReference type="Proteomes" id="UP000321772">
    <property type="component" value="Chromosome"/>
</dbReference>
<dbReference type="EMBL" id="CP042392">
    <property type="protein sequence ID" value="QEA53052.1"/>
    <property type="molecule type" value="Genomic_DNA"/>
</dbReference>
<dbReference type="SUPFAM" id="SSF53850">
    <property type="entry name" value="Periplasmic binding protein-like II"/>
    <property type="match status" value="1"/>
</dbReference>
<dbReference type="CDD" id="cd14748">
    <property type="entry name" value="PBP2_UgpB"/>
    <property type="match status" value="1"/>
</dbReference>
<reference evidence="6 7" key="1">
    <citation type="submission" date="2019-06" db="EMBL/GenBank/DDBJ databases">
        <title>Genome analyses of bacteria isolated from kimchi.</title>
        <authorList>
            <person name="Lee S."/>
            <person name="Ahn S."/>
            <person name="Roh S."/>
        </authorList>
    </citation>
    <scope>NUCLEOTIDE SEQUENCE [LARGE SCALE GENOMIC DNA]</scope>
    <source>
        <strain evidence="6 7">CBA3616</strain>
    </source>
</reference>
<keyword evidence="4 5" id="KW-0732">Signal</keyword>
<keyword evidence="3" id="KW-0813">Transport</keyword>
<dbReference type="AlphaFoldDB" id="A0A5B8TGK2"/>
<evidence type="ECO:0000256" key="5">
    <source>
        <dbReference type="SAM" id="SignalP"/>
    </source>
</evidence>
<evidence type="ECO:0000256" key="3">
    <source>
        <dbReference type="ARBA" id="ARBA00022448"/>
    </source>
</evidence>
<feature type="chain" id="PRO_5039281137" evidence="5">
    <location>
        <begin position="24"/>
        <end position="421"/>
    </location>
</feature>
<evidence type="ECO:0000313" key="6">
    <source>
        <dbReference type="EMBL" id="QEA53052.1"/>
    </source>
</evidence>
<evidence type="ECO:0000256" key="4">
    <source>
        <dbReference type="ARBA" id="ARBA00022729"/>
    </source>
</evidence>
<dbReference type="PANTHER" id="PTHR43649">
    <property type="entry name" value="ARABINOSE-BINDING PROTEIN-RELATED"/>
    <property type="match status" value="1"/>
</dbReference>
<sequence length="421" mass="46073">MKKLRQLLIFGLCLLTTVTLLSACTSHPKSAASSRVTITFWHGMTGPRKTALNKMIRDFNQSQSKYKVIGHSQGNSTALQQKITAAAKSKTLPTIAQTAYTNTPDYVKGGFVTSFDPYINKTELSDIYPAFLQSSKYQGKYYAMPFSKSVRVLFYNQDLLKQEGLSLPKTWMGIQKLGPQLKAKGITTIAFDQSYDAELDGLVRQSGASFFPRPNNKVNIASKRALAATHIIWDMLQNGTAVTAGTDGYGSTKFLAGKTLFYSGSSAGISTMLASTPKGIHWRTAPLPSYQGKRATTISGSDIVMFKSASTAQRKGGAAFVKFLLNKKQTIYWAEKTGYVPLVKSAQMDKGYQQYLAKNPTAKAAEQSLSFGFQDSAFLGYNQARLAMLKAISEMTANHVTPEKALPALQTQMEQIVKSAQ</sequence>
<organism evidence="6 7">
    <name type="scientific">Loigolactobacillus coryniformis</name>
    <dbReference type="NCBI Taxonomy" id="1610"/>
    <lineage>
        <taxon>Bacteria</taxon>
        <taxon>Bacillati</taxon>
        <taxon>Bacillota</taxon>
        <taxon>Bacilli</taxon>
        <taxon>Lactobacillales</taxon>
        <taxon>Lactobacillaceae</taxon>
        <taxon>Loigolactobacillus</taxon>
    </lineage>
</organism>
<dbReference type="Pfam" id="PF13416">
    <property type="entry name" value="SBP_bac_8"/>
    <property type="match status" value="1"/>
</dbReference>
<gene>
    <name evidence="6" type="ORF">FGL77_06900</name>
</gene>
<protein>
    <submittedName>
        <fullName evidence="6">ABC transporter substrate-binding protein</fullName>
    </submittedName>
</protein>
<name>A0A5B8TGK2_9LACO</name>
<evidence type="ECO:0000256" key="2">
    <source>
        <dbReference type="ARBA" id="ARBA00008520"/>
    </source>
</evidence>
<dbReference type="PROSITE" id="PS51257">
    <property type="entry name" value="PROKAR_LIPOPROTEIN"/>
    <property type="match status" value="1"/>
</dbReference>
<evidence type="ECO:0000313" key="7">
    <source>
        <dbReference type="Proteomes" id="UP000321772"/>
    </source>
</evidence>
<dbReference type="GO" id="GO:0030313">
    <property type="term" value="C:cell envelope"/>
    <property type="evidence" value="ECO:0007669"/>
    <property type="project" value="UniProtKB-SubCell"/>
</dbReference>
<dbReference type="InterPro" id="IPR006059">
    <property type="entry name" value="SBP"/>
</dbReference>
<dbReference type="PANTHER" id="PTHR43649:SF31">
    <property type="entry name" value="SN-GLYCEROL-3-PHOSPHATE-BINDING PERIPLASMIC PROTEIN UGPB"/>
    <property type="match status" value="1"/>
</dbReference>
<dbReference type="RefSeq" id="WP_146989200.1">
    <property type="nucleotide sequence ID" value="NZ_CP042392.1"/>
</dbReference>
<dbReference type="Gene3D" id="3.40.190.10">
    <property type="entry name" value="Periplasmic binding protein-like II"/>
    <property type="match status" value="1"/>
</dbReference>
<feature type="signal peptide" evidence="5">
    <location>
        <begin position="1"/>
        <end position="23"/>
    </location>
</feature>
<comment type="similarity">
    <text evidence="2">Belongs to the bacterial solute-binding protein 1 family.</text>
</comment>
<evidence type="ECO:0000256" key="1">
    <source>
        <dbReference type="ARBA" id="ARBA00004196"/>
    </source>
</evidence>
<accession>A0A5B8TGK2</accession>
<proteinExistence type="inferred from homology"/>
<dbReference type="InterPro" id="IPR050490">
    <property type="entry name" value="Bact_solute-bd_prot1"/>
</dbReference>
<comment type="subcellular location">
    <subcellularLocation>
        <location evidence="1">Cell envelope</location>
    </subcellularLocation>
</comment>